<feature type="region of interest" description="Disordered" evidence="1">
    <location>
        <begin position="95"/>
        <end position="116"/>
    </location>
</feature>
<reference evidence="2 3" key="1">
    <citation type="submission" date="2018-04" db="EMBL/GenBank/DDBJ databases">
        <title>Pelagivirga bohaiensis gen. nov., sp. nov., a bacterium isolated from the Bohai Sea.</title>
        <authorList>
            <person name="Ji X."/>
        </authorList>
    </citation>
    <scope>NUCLEOTIDE SEQUENCE [LARGE SCALE GENOMIC DNA]</scope>
    <source>
        <strain evidence="2 3">BH-SD19</strain>
    </source>
</reference>
<evidence type="ECO:0000313" key="3">
    <source>
        <dbReference type="Proteomes" id="UP000244446"/>
    </source>
</evidence>
<dbReference type="AlphaFoldDB" id="A0A2T7G254"/>
<sequence length="116" mass="13071">MPGRHVTDQQMRLFMTLRQTHSTPVAAAKAGISQATGYRLQADPTLPSQKKIARSRRRPDPLADIFDTEVVPLLRSSPGIRPVAVYEELMRRHPDLGTGLGRTLERRMRARKAEQS</sequence>
<feature type="compositionally biased region" description="Basic and acidic residues" evidence="1">
    <location>
        <begin position="103"/>
        <end position="116"/>
    </location>
</feature>
<name>A0A2T7G254_9RHOB</name>
<protein>
    <recommendedName>
        <fullName evidence="4">IS21 family transposase</fullName>
    </recommendedName>
</protein>
<dbReference type="EMBL" id="QCYH01000038">
    <property type="protein sequence ID" value="PVA08470.1"/>
    <property type="molecule type" value="Genomic_DNA"/>
</dbReference>
<organism evidence="2 3">
    <name type="scientific">Pelagivirga sediminicola</name>
    <dbReference type="NCBI Taxonomy" id="2170575"/>
    <lineage>
        <taxon>Bacteria</taxon>
        <taxon>Pseudomonadati</taxon>
        <taxon>Pseudomonadota</taxon>
        <taxon>Alphaproteobacteria</taxon>
        <taxon>Rhodobacterales</taxon>
        <taxon>Paracoccaceae</taxon>
        <taxon>Pelagivirga</taxon>
    </lineage>
</organism>
<proteinExistence type="predicted"/>
<evidence type="ECO:0000256" key="1">
    <source>
        <dbReference type="SAM" id="MobiDB-lite"/>
    </source>
</evidence>
<dbReference type="OrthoDB" id="7877005at2"/>
<evidence type="ECO:0008006" key="4">
    <source>
        <dbReference type="Google" id="ProtNLM"/>
    </source>
</evidence>
<gene>
    <name evidence="2" type="ORF">DC366_19105</name>
</gene>
<dbReference type="Proteomes" id="UP000244446">
    <property type="component" value="Unassembled WGS sequence"/>
</dbReference>
<evidence type="ECO:0000313" key="2">
    <source>
        <dbReference type="EMBL" id="PVA08470.1"/>
    </source>
</evidence>
<comment type="caution">
    <text evidence="2">The sequence shown here is derived from an EMBL/GenBank/DDBJ whole genome shotgun (WGS) entry which is preliminary data.</text>
</comment>
<keyword evidence="3" id="KW-1185">Reference proteome</keyword>
<accession>A0A2T7G254</accession>